<proteinExistence type="predicted"/>
<protein>
    <submittedName>
        <fullName evidence="1">Uncharacterized protein</fullName>
    </submittedName>
</protein>
<dbReference type="Proteomes" id="UP001432251">
    <property type="component" value="Chromosome"/>
</dbReference>
<gene>
    <name evidence="1" type="ORF">V2W30_02260</name>
</gene>
<evidence type="ECO:0000313" key="2">
    <source>
        <dbReference type="Proteomes" id="UP001432251"/>
    </source>
</evidence>
<reference evidence="1" key="1">
    <citation type="journal article" date="2025" name="Int. J. Syst. Evol. Microbiol.">
        <title>Streptomyces citrinus sp. nov., with yellow diffusible pigment.</title>
        <authorList>
            <person name="He Y."/>
            <person name="Yang E."/>
            <person name="Xu J."/>
            <person name="Sun Y."/>
            <person name="Sun L."/>
        </authorList>
    </citation>
    <scope>NUCLEOTIDE SEQUENCE</scope>
    <source>
        <strain evidence="1">Q6</strain>
    </source>
</reference>
<name>A0ACD5A524_9ACTN</name>
<accession>A0ACD5A524</accession>
<organism evidence="1 2">
    <name type="scientific">Streptomyces citrinus</name>
    <dbReference type="NCBI Taxonomy" id="3118173"/>
    <lineage>
        <taxon>Bacteria</taxon>
        <taxon>Bacillati</taxon>
        <taxon>Actinomycetota</taxon>
        <taxon>Actinomycetes</taxon>
        <taxon>Kitasatosporales</taxon>
        <taxon>Streptomycetaceae</taxon>
        <taxon>Streptomyces</taxon>
    </lineage>
</organism>
<keyword evidence="2" id="KW-1185">Reference proteome</keyword>
<sequence length="40" mass="4138">MCRTLTAAGLARLRAEVPAAVAFLERAPLEGAETVDRPGG</sequence>
<evidence type="ECO:0000313" key="1">
    <source>
        <dbReference type="EMBL" id="WWQ62304.1"/>
    </source>
</evidence>
<dbReference type="EMBL" id="CP146022">
    <property type="protein sequence ID" value="WWQ62304.1"/>
    <property type="molecule type" value="Genomic_DNA"/>
</dbReference>